<evidence type="ECO:0000313" key="2">
    <source>
        <dbReference type="Proteomes" id="UP000734854"/>
    </source>
</evidence>
<keyword evidence="2" id="KW-1185">Reference proteome</keyword>
<comment type="caution">
    <text evidence="1">The sequence shown here is derived from an EMBL/GenBank/DDBJ whole genome shotgun (WGS) entry which is preliminary data.</text>
</comment>
<protein>
    <submittedName>
        <fullName evidence="1">Uncharacterized protein</fullName>
    </submittedName>
</protein>
<name>A0A8J5CBA4_ZINOF</name>
<dbReference type="Proteomes" id="UP000734854">
    <property type="component" value="Unassembled WGS sequence"/>
</dbReference>
<proteinExistence type="predicted"/>
<organism evidence="1 2">
    <name type="scientific">Zingiber officinale</name>
    <name type="common">Ginger</name>
    <name type="synonym">Amomum zingiber</name>
    <dbReference type="NCBI Taxonomy" id="94328"/>
    <lineage>
        <taxon>Eukaryota</taxon>
        <taxon>Viridiplantae</taxon>
        <taxon>Streptophyta</taxon>
        <taxon>Embryophyta</taxon>
        <taxon>Tracheophyta</taxon>
        <taxon>Spermatophyta</taxon>
        <taxon>Magnoliopsida</taxon>
        <taxon>Liliopsida</taxon>
        <taxon>Zingiberales</taxon>
        <taxon>Zingiberaceae</taxon>
        <taxon>Zingiber</taxon>
    </lineage>
</organism>
<reference evidence="1 2" key="1">
    <citation type="submission" date="2020-08" db="EMBL/GenBank/DDBJ databases">
        <title>Plant Genome Project.</title>
        <authorList>
            <person name="Zhang R.-G."/>
        </authorList>
    </citation>
    <scope>NUCLEOTIDE SEQUENCE [LARGE SCALE GENOMIC DNA]</scope>
    <source>
        <tissue evidence="1">Rhizome</tissue>
    </source>
</reference>
<gene>
    <name evidence="1" type="ORF">ZIOFF_069088</name>
</gene>
<evidence type="ECO:0000313" key="1">
    <source>
        <dbReference type="EMBL" id="KAG6471642.1"/>
    </source>
</evidence>
<dbReference type="AlphaFoldDB" id="A0A8J5CBA4"/>
<accession>A0A8J5CBA4</accession>
<dbReference type="EMBL" id="JACMSC010000020">
    <property type="protein sequence ID" value="KAG6471642.1"/>
    <property type="molecule type" value="Genomic_DNA"/>
</dbReference>
<sequence length="86" mass="9470">MKTDWVAHIFHAQASDHLSREVSVSLAKFSHVSDLACSSLPLAFSPSTTYAPLRAPVAGGGSSGIEKQRSRRCCSCCSRWRCRRCR</sequence>